<dbReference type="PANTHER" id="PTHR33542:SF3">
    <property type="entry name" value="SIROHYDROCHLORIN FERROCHELATASE, CHLOROPLASTIC"/>
    <property type="match status" value="1"/>
</dbReference>
<organism evidence="3 4">
    <name type="scientific">Virgibacillus sediminis</name>
    <dbReference type="NCBI Taxonomy" id="202260"/>
    <lineage>
        <taxon>Bacteria</taxon>
        <taxon>Bacillati</taxon>
        <taxon>Bacillota</taxon>
        <taxon>Bacilli</taxon>
        <taxon>Bacillales</taxon>
        <taxon>Bacillaceae</taxon>
        <taxon>Virgibacillus</taxon>
    </lineage>
</organism>
<dbReference type="CDD" id="cd03416">
    <property type="entry name" value="CbiX_SirB_N"/>
    <property type="match status" value="1"/>
</dbReference>
<dbReference type="RefSeq" id="WP_390302862.1">
    <property type="nucleotide sequence ID" value="NZ_JBHRRZ010000005.1"/>
</dbReference>
<sequence length="249" mass="27848">MQGILYVSHGSRVPEATEEAKACISDVMDEVEIPLQETCFLELAEPTIEQGMASLVNQGATKISIVPVLLLSAGHYYEDIPGEIQDAKAKYPEITFSYGEPLGVQPRITDVLADRLKEAGALPQPEARILLVGRGSRKPQTKKDIKQIREHLQDRVGIRTEVGFLAACEPSFEESFESLLAEGHSQIFVVPYLWFTGILMRDLEAKVAEAREQSYNVTLCHQLGCHRIMQEALKERVYESIGRTLKNHQ</sequence>
<evidence type="ECO:0000313" key="4">
    <source>
        <dbReference type="Proteomes" id="UP001595387"/>
    </source>
</evidence>
<dbReference type="PANTHER" id="PTHR33542">
    <property type="entry name" value="SIROHYDROCHLORIN FERROCHELATASE, CHLOROPLASTIC"/>
    <property type="match status" value="1"/>
</dbReference>
<proteinExistence type="predicted"/>
<evidence type="ECO:0000256" key="2">
    <source>
        <dbReference type="ARBA" id="ARBA00023239"/>
    </source>
</evidence>
<dbReference type="SUPFAM" id="SSF53800">
    <property type="entry name" value="Chelatase"/>
    <property type="match status" value="1"/>
</dbReference>
<dbReference type="EMBL" id="JBHRRZ010000005">
    <property type="protein sequence ID" value="MFC2947363.1"/>
    <property type="molecule type" value="Genomic_DNA"/>
</dbReference>
<keyword evidence="2" id="KW-0456">Lyase</keyword>
<reference evidence="4" key="1">
    <citation type="journal article" date="2019" name="Int. J. Syst. Evol. Microbiol.">
        <title>The Global Catalogue of Microorganisms (GCM) 10K type strain sequencing project: providing services to taxonomists for standard genome sequencing and annotation.</title>
        <authorList>
            <consortium name="The Broad Institute Genomics Platform"/>
            <consortium name="The Broad Institute Genome Sequencing Center for Infectious Disease"/>
            <person name="Wu L."/>
            <person name="Ma J."/>
        </authorList>
    </citation>
    <scope>NUCLEOTIDE SEQUENCE [LARGE SCALE GENOMIC DNA]</scope>
    <source>
        <strain evidence="4">KCTC 13193</strain>
    </source>
</reference>
<dbReference type="Pfam" id="PF01903">
    <property type="entry name" value="CbiX"/>
    <property type="match status" value="2"/>
</dbReference>
<dbReference type="InterPro" id="IPR002762">
    <property type="entry name" value="CbiX-like"/>
</dbReference>
<keyword evidence="4" id="KW-1185">Reference proteome</keyword>
<keyword evidence="1" id="KW-0479">Metal-binding</keyword>
<protein>
    <submittedName>
        <fullName evidence="3">Sirohydrochlorin chelatase</fullName>
    </submittedName>
</protein>
<dbReference type="InterPro" id="IPR050963">
    <property type="entry name" value="Sirohydro_Cobaltochel/CbiX"/>
</dbReference>
<dbReference type="CDD" id="cd03414">
    <property type="entry name" value="CbiX_SirB_C"/>
    <property type="match status" value="1"/>
</dbReference>
<name>A0ABV7A3C6_9BACI</name>
<gene>
    <name evidence="3" type="ORF">ACFODW_03155</name>
</gene>
<dbReference type="Gene3D" id="3.40.50.1400">
    <property type="match status" value="2"/>
</dbReference>
<evidence type="ECO:0000256" key="1">
    <source>
        <dbReference type="ARBA" id="ARBA00022723"/>
    </source>
</evidence>
<comment type="caution">
    <text evidence="3">The sequence shown here is derived from an EMBL/GenBank/DDBJ whole genome shotgun (WGS) entry which is preliminary data.</text>
</comment>
<dbReference type="Proteomes" id="UP001595387">
    <property type="component" value="Unassembled WGS sequence"/>
</dbReference>
<accession>A0ABV7A3C6</accession>
<evidence type="ECO:0000313" key="3">
    <source>
        <dbReference type="EMBL" id="MFC2947363.1"/>
    </source>
</evidence>